<dbReference type="PANTHER" id="PTHR34047:SF7">
    <property type="entry name" value="RNA-DIRECTED DNA POLYMERASE"/>
    <property type="match status" value="1"/>
</dbReference>
<keyword evidence="4" id="KW-0479">Metal-binding</keyword>
<gene>
    <name evidence="11" type="ORF">IO98_15365</name>
</gene>
<dbReference type="EMBL" id="JPME01000018">
    <property type="protein sequence ID" value="KEZ89352.1"/>
    <property type="molecule type" value="Genomic_DNA"/>
</dbReference>
<evidence type="ECO:0000256" key="5">
    <source>
        <dbReference type="ARBA" id="ARBA00022842"/>
    </source>
</evidence>
<dbReference type="InterPro" id="IPR000123">
    <property type="entry name" value="Reverse_transcriptase_msDNA"/>
</dbReference>
<comment type="similarity">
    <text evidence="8">Belongs to the bacterial reverse transcriptase family.</text>
</comment>
<dbReference type="GO" id="GO:0003964">
    <property type="term" value="F:RNA-directed DNA polymerase activity"/>
    <property type="evidence" value="ECO:0007669"/>
    <property type="project" value="UniProtKB-KW"/>
</dbReference>
<dbReference type="GO" id="GO:0051607">
    <property type="term" value="P:defense response to virus"/>
    <property type="evidence" value="ECO:0007669"/>
    <property type="project" value="UniProtKB-KW"/>
</dbReference>
<organism evidence="11 12">
    <name type="scientific">Lacrimispora celerecrescens</name>
    <dbReference type="NCBI Taxonomy" id="29354"/>
    <lineage>
        <taxon>Bacteria</taxon>
        <taxon>Bacillati</taxon>
        <taxon>Bacillota</taxon>
        <taxon>Clostridia</taxon>
        <taxon>Lachnospirales</taxon>
        <taxon>Lachnospiraceae</taxon>
        <taxon>Lacrimispora</taxon>
    </lineage>
</organism>
<dbReference type="CDD" id="cd03487">
    <property type="entry name" value="RT_Bac_retron_II"/>
    <property type="match status" value="1"/>
</dbReference>
<dbReference type="PRINTS" id="PR00866">
    <property type="entry name" value="RNADNAPOLMS"/>
</dbReference>
<dbReference type="AlphaFoldDB" id="A0A084JK68"/>
<dbReference type="OrthoDB" id="9788687at2"/>
<keyword evidence="3" id="KW-0548">Nucleotidyltransferase</keyword>
<evidence type="ECO:0000256" key="9">
    <source>
        <dbReference type="ARBA" id="ARBA00048173"/>
    </source>
</evidence>
<evidence type="ECO:0000313" key="12">
    <source>
        <dbReference type="Proteomes" id="UP000028525"/>
    </source>
</evidence>
<proteinExistence type="inferred from homology"/>
<comment type="caution">
    <text evidence="11">The sequence shown here is derived from an EMBL/GenBank/DDBJ whole genome shotgun (WGS) entry which is preliminary data.</text>
</comment>
<dbReference type="PROSITE" id="PS50878">
    <property type="entry name" value="RT_POL"/>
    <property type="match status" value="1"/>
</dbReference>
<keyword evidence="6" id="KW-0695">RNA-directed DNA polymerase</keyword>
<keyword evidence="2" id="KW-0808">Transferase</keyword>
<dbReference type="GO" id="GO:0003723">
    <property type="term" value="F:RNA binding"/>
    <property type="evidence" value="ECO:0007669"/>
    <property type="project" value="InterPro"/>
</dbReference>
<dbReference type="InterPro" id="IPR051083">
    <property type="entry name" value="GrpII_Intron_Splice-Mob/Def"/>
</dbReference>
<dbReference type="Proteomes" id="UP000028525">
    <property type="component" value="Unassembled WGS sequence"/>
</dbReference>
<name>A0A084JK68_9FIRM</name>
<dbReference type="PANTHER" id="PTHR34047">
    <property type="entry name" value="NUCLEAR INTRON MATURASE 1, MITOCHONDRIAL-RELATED"/>
    <property type="match status" value="1"/>
</dbReference>
<comment type="catalytic activity">
    <reaction evidence="9">
        <text>DNA(n) + a 2'-deoxyribonucleoside 5'-triphosphate = DNA(n+1) + diphosphate</text>
        <dbReference type="Rhea" id="RHEA:22508"/>
        <dbReference type="Rhea" id="RHEA-COMP:17339"/>
        <dbReference type="Rhea" id="RHEA-COMP:17340"/>
        <dbReference type="ChEBI" id="CHEBI:33019"/>
        <dbReference type="ChEBI" id="CHEBI:61560"/>
        <dbReference type="ChEBI" id="CHEBI:173112"/>
        <dbReference type="EC" id="2.7.7.49"/>
    </reaction>
</comment>
<evidence type="ECO:0000256" key="3">
    <source>
        <dbReference type="ARBA" id="ARBA00022695"/>
    </source>
</evidence>
<dbReference type="Pfam" id="PF00078">
    <property type="entry name" value="RVT_1"/>
    <property type="match status" value="1"/>
</dbReference>
<evidence type="ECO:0000256" key="7">
    <source>
        <dbReference type="ARBA" id="ARBA00023118"/>
    </source>
</evidence>
<feature type="domain" description="Reverse transcriptase" evidence="10">
    <location>
        <begin position="36"/>
        <end position="247"/>
    </location>
</feature>
<evidence type="ECO:0000259" key="10">
    <source>
        <dbReference type="PROSITE" id="PS50878"/>
    </source>
</evidence>
<dbReference type="SUPFAM" id="SSF56672">
    <property type="entry name" value="DNA/RNA polymerases"/>
    <property type="match status" value="1"/>
</dbReference>
<sequence length="335" mass="38745">MYQTDLWKYCTKEYCRDMLLSFRLLGNTSWPDQKVMACLYAFSNHTERHYRTVRIPKRDGRQRSLMVPDYMLKRIQRNILHHILDGYEVSSCATAYHKGAGVVSNAREHTGKHVVVKLDIKDFFGSISFPMVLRSVFPVRHFPPAVGTMLTALCCCNEFLPQGAPTSPAVSNLVMKHFDESINKWCGNNGISYTRYCDDMTFSGDFNPGMVIRKVSSFLDSMGFELNEEKTRILYSNGRQAVTGIVVNEKLQVSRDYRRKLRQEIFYCQKYGVMSHLERSVNSAGIPENQYLLSLLGRIQYILLVNPEDQWFREAEQKLLAVLGRKSESWMQIKI</sequence>
<evidence type="ECO:0000256" key="8">
    <source>
        <dbReference type="ARBA" id="ARBA00034120"/>
    </source>
</evidence>
<dbReference type="GO" id="GO:0046872">
    <property type="term" value="F:metal ion binding"/>
    <property type="evidence" value="ECO:0007669"/>
    <property type="project" value="UniProtKB-KW"/>
</dbReference>
<reference evidence="11 12" key="1">
    <citation type="submission" date="2014-07" db="EMBL/GenBank/DDBJ databases">
        <title>Draft genome of Clostridium celerecrescens 152B isolated from sediments associated with methane hydrate from Krishna Godavari basin.</title>
        <authorList>
            <person name="Honkalas V.S."/>
            <person name="Dabir A.P."/>
            <person name="Arora P."/>
            <person name="Dhakephalkar P.K."/>
        </authorList>
    </citation>
    <scope>NUCLEOTIDE SEQUENCE [LARGE SCALE GENOMIC DNA]</scope>
    <source>
        <strain evidence="11 12">152B</strain>
    </source>
</reference>
<evidence type="ECO:0000256" key="2">
    <source>
        <dbReference type="ARBA" id="ARBA00022679"/>
    </source>
</evidence>
<dbReference type="InterPro" id="IPR000477">
    <property type="entry name" value="RT_dom"/>
</dbReference>
<dbReference type="InterPro" id="IPR043502">
    <property type="entry name" value="DNA/RNA_pol_sf"/>
</dbReference>
<keyword evidence="5" id="KW-0460">Magnesium</keyword>
<evidence type="ECO:0000313" key="11">
    <source>
        <dbReference type="EMBL" id="KEZ89352.1"/>
    </source>
</evidence>
<protein>
    <recommendedName>
        <fullName evidence="1">RNA-directed DNA polymerase</fullName>
        <ecNumber evidence="1">2.7.7.49</ecNumber>
    </recommendedName>
</protein>
<evidence type="ECO:0000256" key="4">
    <source>
        <dbReference type="ARBA" id="ARBA00022723"/>
    </source>
</evidence>
<dbReference type="EC" id="2.7.7.49" evidence="1"/>
<evidence type="ECO:0000256" key="1">
    <source>
        <dbReference type="ARBA" id="ARBA00012493"/>
    </source>
</evidence>
<evidence type="ECO:0000256" key="6">
    <source>
        <dbReference type="ARBA" id="ARBA00022918"/>
    </source>
</evidence>
<dbReference type="STRING" id="29354.IO98_15365"/>
<accession>A0A084JK68</accession>
<keyword evidence="12" id="KW-1185">Reference proteome</keyword>
<dbReference type="RefSeq" id="WP_038282484.1">
    <property type="nucleotide sequence ID" value="NZ_JPME01000018.1"/>
</dbReference>
<keyword evidence="7" id="KW-0051">Antiviral defense</keyword>